<organism evidence="2 3">
    <name type="scientific">Psylliodes chrysocephalus</name>
    <dbReference type="NCBI Taxonomy" id="3402493"/>
    <lineage>
        <taxon>Eukaryota</taxon>
        <taxon>Metazoa</taxon>
        <taxon>Ecdysozoa</taxon>
        <taxon>Arthropoda</taxon>
        <taxon>Hexapoda</taxon>
        <taxon>Insecta</taxon>
        <taxon>Pterygota</taxon>
        <taxon>Neoptera</taxon>
        <taxon>Endopterygota</taxon>
        <taxon>Coleoptera</taxon>
        <taxon>Polyphaga</taxon>
        <taxon>Cucujiformia</taxon>
        <taxon>Chrysomeloidea</taxon>
        <taxon>Chrysomelidae</taxon>
        <taxon>Galerucinae</taxon>
        <taxon>Alticini</taxon>
        <taxon>Psylliodes</taxon>
    </lineage>
</organism>
<evidence type="ECO:0000313" key="3">
    <source>
        <dbReference type="Proteomes" id="UP001153636"/>
    </source>
</evidence>
<keyword evidence="3" id="KW-1185">Reference proteome</keyword>
<name>A0A9P0D5F4_9CUCU</name>
<reference evidence="2" key="1">
    <citation type="submission" date="2022-01" db="EMBL/GenBank/DDBJ databases">
        <authorList>
            <person name="King R."/>
        </authorList>
    </citation>
    <scope>NUCLEOTIDE SEQUENCE</scope>
</reference>
<feature type="region of interest" description="Disordered" evidence="1">
    <location>
        <begin position="1"/>
        <end position="72"/>
    </location>
</feature>
<dbReference type="OrthoDB" id="6783482at2759"/>
<proteinExistence type="predicted"/>
<feature type="compositionally biased region" description="Basic and acidic residues" evidence="1">
    <location>
        <begin position="57"/>
        <end position="69"/>
    </location>
</feature>
<feature type="compositionally biased region" description="Polar residues" evidence="1">
    <location>
        <begin position="1"/>
        <end position="17"/>
    </location>
</feature>
<dbReference type="EMBL" id="OV651817">
    <property type="protein sequence ID" value="CAH1110567.1"/>
    <property type="molecule type" value="Genomic_DNA"/>
</dbReference>
<dbReference type="Proteomes" id="UP001153636">
    <property type="component" value="Chromosome 5"/>
</dbReference>
<evidence type="ECO:0000313" key="2">
    <source>
        <dbReference type="EMBL" id="CAH1110567.1"/>
    </source>
</evidence>
<dbReference type="AlphaFoldDB" id="A0A9P0D5F4"/>
<protein>
    <submittedName>
        <fullName evidence="2">Uncharacterized protein</fullName>
    </submittedName>
</protein>
<evidence type="ECO:0000256" key="1">
    <source>
        <dbReference type="SAM" id="MobiDB-lite"/>
    </source>
</evidence>
<sequence>MESDANENTNSCSWQQIRSKRKRTKITQTPDLCTSVNTSNRFQTFSGENADTNPIQNRDDPNTQTEDPKPPPIYVYGVTNYKDMTDSIEVTPDVTYFTSTLPENVVKINARTPEINQLHGREKQYTIVTN</sequence>
<gene>
    <name evidence="2" type="ORF">PSYICH_LOCUS11592</name>
</gene>
<accession>A0A9P0D5F4</accession>
<feature type="compositionally biased region" description="Polar residues" evidence="1">
    <location>
        <begin position="26"/>
        <end position="56"/>
    </location>
</feature>